<dbReference type="EMBL" id="BAAAOS010000044">
    <property type="protein sequence ID" value="GAA1595230.1"/>
    <property type="molecule type" value="Genomic_DNA"/>
</dbReference>
<dbReference type="PANTHER" id="PTHR31736:SF19">
    <property type="entry name" value="PECTIN LYASE SUPERFAMILY PROTEIN-RELATED"/>
    <property type="match status" value="1"/>
</dbReference>
<dbReference type="InterPro" id="IPR012334">
    <property type="entry name" value="Pectin_lyas_fold"/>
</dbReference>
<keyword evidence="5" id="KW-1185">Reference proteome</keyword>
<name>A0ABN2E4Z7_9ACTN</name>
<protein>
    <recommendedName>
        <fullName evidence="3">Rhamnogalacturonase A/B/Epimerase-like pectate lyase domain-containing protein</fullName>
    </recommendedName>
</protein>
<feature type="region of interest" description="Disordered" evidence="2">
    <location>
        <begin position="481"/>
        <end position="568"/>
    </location>
</feature>
<evidence type="ECO:0000256" key="2">
    <source>
        <dbReference type="SAM" id="MobiDB-lite"/>
    </source>
</evidence>
<sequence length="609" mass="66080">MPTTTAHAAPARIDAYTQPSIYQRSPDYELTVNGQKIDVVDYPSYDYAHFSMGAGSATISVRKLNNTNIGASTISPRKLGLQGTVSGSTLTFTVPNDEYLIVKLDGRADLVIAADPAETDRPASSGPRIHNVVAGGADPTGSALSTSVVQSAVDAANAAGGGTVYVPAGVYQVGNVVLKSNVSLYLAPGAVFRFTGNPADYTKHWHKDSQNRDITWWISTAFGSTNIRVFGRGTLDSNGAEAIRRYNFAANILVPIATTNFRFDGLIVRESGAWAIVTARSSDLTFTNVKVFNRLDMGENEGIDVNESQNVTVRHGIGISLDDPWTTKAWREDTDIALPWPGSPEPVDNVLFDDLISWTRCYGFKIGQGTLQPQSNIVFRNGVVYDAAIGLGIHHRYGSAPVSDVRFESIDIERIGVKLVDDRTWLRFIVEDPGLGSGPGPRCCRSQHHGPGQGHHLRRAEGIQPGVVHQRRALRPGHHARLYDAGDHTGGDEHPGPRQLQRRHDQPAAGPRAATPAEPCPGQARDGVDERRIDSRSRRRRQRVDPVGFGAHGRPVVPGRSGRADLGAWRDDAVGGGVREVVRASGVRRRDVLARRPLDHSRSGRRRDG</sequence>
<organism evidence="4 5">
    <name type="scientific">Kribbella sancticallisti</name>
    <dbReference type="NCBI Taxonomy" id="460087"/>
    <lineage>
        <taxon>Bacteria</taxon>
        <taxon>Bacillati</taxon>
        <taxon>Actinomycetota</taxon>
        <taxon>Actinomycetes</taxon>
        <taxon>Propionibacteriales</taxon>
        <taxon>Kribbellaceae</taxon>
        <taxon>Kribbella</taxon>
    </lineage>
</organism>
<gene>
    <name evidence="4" type="ORF">GCM10009789_56560</name>
</gene>
<dbReference type="Gene3D" id="2.160.20.10">
    <property type="entry name" value="Single-stranded right-handed beta-helix, Pectin lyase-like"/>
    <property type="match status" value="1"/>
</dbReference>
<reference evidence="4 5" key="1">
    <citation type="journal article" date="2019" name="Int. J. Syst. Evol. Microbiol.">
        <title>The Global Catalogue of Microorganisms (GCM) 10K type strain sequencing project: providing services to taxonomists for standard genome sequencing and annotation.</title>
        <authorList>
            <consortium name="The Broad Institute Genomics Platform"/>
            <consortium name="The Broad Institute Genome Sequencing Center for Infectious Disease"/>
            <person name="Wu L."/>
            <person name="Ma J."/>
        </authorList>
    </citation>
    <scope>NUCLEOTIDE SEQUENCE [LARGE SCALE GENOMIC DNA]</scope>
    <source>
        <strain evidence="4 5">JCM 14969</strain>
    </source>
</reference>
<dbReference type="InterPro" id="IPR011050">
    <property type="entry name" value="Pectin_lyase_fold/virulence"/>
</dbReference>
<evidence type="ECO:0000313" key="4">
    <source>
        <dbReference type="EMBL" id="GAA1595230.1"/>
    </source>
</evidence>
<dbReference type="Pfam" id="PF12708">
    <property type="entry name" value="Pect-lyase_RHGA_epim"/>
    <property type="match status" value="1"/>
</dbReference>
<keyword evidence="1" id="KW-1015">Disulfide bond</keyword>
<feature type="compositionally biased region" description="Basic and acidic residues" evidence="2">
    <location>
        <begin position="481"/>
        <end position="506"/>
    </location>
</feature>
<dbReference type="InterPro" id="IPR024535">
    <property type="entry name" value="RHGA/B-epi-like_pectate_lyase"/>
</dbReference>
<dbReference type="PANTHER" id="PTHR31736">
    <property type="match status" value="1"/>
</dbReference>
<accession>A0ABN2E4Z7</accession>
<evidence type="ECO:0000259" key="3">
    <source>
        <dbReference type="Pfam" id="PF12708"/>
    </source>
</evidence>
<proteinExistence type="predicted"/>
<feature type="domain" description="Rhamnogalacturonase A/B/Epimerase-like pectate lyase" evidence="3">
    <location>
        <begin position="131"/>
        <end position="314"/>
    </location>
</feature>
<dbReference type="SUPFAM" id="SSF51126">
    <property type="entry name" value="Pectin lyase-like"/>
    <property type="match status" value="1"/>
</dbReference>
<feature type="region of interest" description="Disordered" evidence="2">
    <location>
        <begin position="437"/>
        <end position="464"/>
    </location>
</feature>
<comment type="caution">
    <text evidence="4">The sequence shown here is derived from an EMBL/GenBank/DDBJ whole genome shotgun (WGS) entry which is preliminary data.</text>
</comment>
<dbReference type="Proteomes" id="UP001500393">
    <property type="component" value="Unassembled WGS sequence"/>
</dbReference>
<evidence type="ECO:0000256" key="1">
    <source>
        <dbReference type="ARBA" id="ARBA00023157"/>
    </source>
</evidence>
<feature type="compositionally biased region" description="Basic and acidic residues" evidence="2">
    <location>
        <begin position="526"/>
        <end position="536"/>
    </location>
</feature>
<evidence type="ECO:0000313" key="5">
    <source>
        <dbReference type="Proteomes" id="UP001500393"/>
    </source>
</evidence>